<proteinExistence type="predicted"/>
<feature type="compositionally biased region" description="Low complexity" evidence="1">
    <location>
        <begin position="309"/>
        <end position="320"/>
    </location>
</feature>
<feature type="region of interest" description="Disordered" evidence="1">
    <location>
        <begin position="121"/>
        <end position="230"/>
    </location>
</feature>
<feature type="compositionally biased region" description="Basic residues" evidence="1">
    <location>
        <begin position="131"/>
        <end position="142"/>
    </location>
</feature>
<evidence type="ECO:0000256" key="1">
    <source>
        <dbReference type="SAM" id="MobiDB-lite"/>
    </source>
</evidence>
<comment type="caution">
    <text evidence="2">The sequence shown here is derived from an EMBL/GenBank/DDBJ whole genome shotgun (WGS) entry which is preliminary data.</text>
</comment>
<protein>
    <submittedName>
        <fullName evidence="2">Uncharacterized protein</fullName>
    </submittedName>
</protein>
<feature type="compositionally biased region" description="Basic and acidic residues" evidence="1">
    <location>
        <begin position="395"/>
        <end position="410"/>
    </location>
</feature>
<feature type="compositionally biased region" description="Polar residues" evidence="1">
    <location>
        <begin position="147"/>
        <end position="174"/>
    </location>
</feature>
<feature type="compositionally biased region" description="Basic and acidic residues" evidence="1">
    <location>
        <begin position="86"/>
        <end position="99"/>
    </location>
</feature>
<feature type="compositionally biased region" description="Polar residues" evidence="1">
    <location>
        <begin position="266"/>
        <end position="297"/>
    </location>
</feature>
<feature type="compositionally biased region" description="Polar residues" evidence="1">
    <location>
        <begin position="197"/>
        <end position="230"/>
    </location>
</feature>
<accession>A0A4S9SZK2</accession>
<feature type="region of interest" description="Disordered" evidence="1">
    <location>
        <begin position="251"/>
        <end position="411"/>
    </location>
</feature>
<evidence type="ECO:0000313" key="2">
    <source>
        <dbReference type="EMBL" id="THZ17148.1"/>
    </source>
</evidence>
<dbReference type="AlphaFoldDB" id="A0A4S9SZK2"/>
<dbReference type="Proteomes" id="UP000308005">
    <property type="component" value="Unassembled WGS sequence"/>
</dbReference>
<feature type="region of interest" description="Disordered" evidence="1">
    <location>
        <begin position="83"/>
        <end position="103"/>
    </location>
</feature>
<name>A0A4S9SZK2_AURPU</name>
<sequence length="495" mass="55985">MLCIVSLISSGSWCYRGGRTPRIEFRASRTPQRRGNETSLEHIALANVNLHIQQSMALHRGIQSALFFYLSCAPCTGYSYRKKRRKEADRDREDKRALEIEQPGLYRHPSPFATNVHWQTEIDLGPSPAPGKRRNGQKKGRTRTSDENASNVASSVNLGLTQNDSNDSTWNLRNWQRDDDEDDNYWGANYPYRSSRRPSTNGASTISRPLTARTATTDRSNATSYYSVSNPPINDLHPPIVTRIDTPADAMWMLQPPPPARLAKNGSKTNLARSDSGASRPSTRRATNENLSRQVSQRIVDEKLRNGQSPSMDSLNPSSSTDDLKPSRRRRPPPPINVQEDTSNPRHLIPVGPPVTEIRQNNSPSKFLLPPQPLSPVMSHNSRERSRSRSRKRNSSAEDRKPWPDNKQRQDSSLNVLQELVPANSLLNSQRLNKSPSFEARIELPTADQYEEMMLLGSGKAGFDSWYEGKDFGTFPQWAAERVRRDVSQRWSVDF</sequence>
<dbReference type="EMBL" id="QZBM01000289">
    <property type="protein sequence ID" value="THZ17148.1"/>
    <property type="molecule type" value="Genomic_DNA"/>
</dbReference>
<evidence type="ECO:0000313" key="3">
    <source>
        <dbReference type="Proteomes" id="UP000308005"/>
    </source>
</evidence>
<organism evidence="2 3">
    <name type="scientific">Aureobasidium pullulans</name>
    <name type="common">Black yeast</name>
    <name type="synonym">Pullularia pullulans</name>
    <dbReference type="NCBI Taxonomy" id="5580"/>
    <lineage>
        <taxon>Eukaryota</taxon>
        <taxon>Fungi</taxon>
        <taxon>Dikarya</taxon>
        <taxon>Ascomycota</taxon>
        <taxon>Pezizomycotina</taxon>
        <taxon>Dothideomycetes</taxon>
        <taxon>Dothideomycetidae</taxon>
        <taxon>Dothideales</taxon>
        <taxon>Saccotheciaceae</taxon>
        <taxon>Aureobasidium</taxon>
    </lineage>
</organism>
<reference evidence="2 3" key="1">
    <citation type="submission" date="2018-10" db="EMBL/GenBank/DDBJ databases">
        <title>Fifty Aureobasidium pullulans genomes reveal a recombining polyextremotolerant generalist.</title>
        <authorList>
            <person name="Gostincar C."/>
            <person name="Turk M."/>
            <person name="Zajc J."/>
            <person name="Gunde-Cimerman N."/>
        </authorList>
    </citation>
    <scope>NUCLEOTIDE SEQUENCE [LARGE SCALE GENOMIC DNA]</scope>
    <source>
        <strain evidence="2 3">EXF-3863</strain>
    </source>
</reference>
<gene>
    <name evidence="2" type="ORF">D6C91_06039</name>
</gene>